<dbReference type="GeneID" id="130461748"/>
<dbReference type="PANTHER" id="PTHR33116:SF84">
    <property type="entry name" value="RNA-DIRECTED DNA POLYMERASE"/>
    <property type="match status" value="1"/>
</dbReference>
<proteinExistence type="predicted"/>
<dbReference type="Proteomes" id="UP000813463">
    <property type="component" value="Chromosome 5"/>
</dbReference>
<feature type="domain" description="Reverse transcriptase" evidence="1">
    <location>
        <begin position="201"/>
        <end position="286"/>
    </location>
</feature>
<dbReference type="InterPro" id="IPR026960">
    <property type="entry name" value="RVT-Znf"/>
</dbReference>
<name>A0ABM3QRD1_SPIOL</name>
<evidence type="ECO:0000313" key="3">
    <source>
        <dbReference type="Proteomes" id="UP000813463"/>
    </source>
</evidence>
<dbReference type="InterPro" id="IPR000477">
    <property type="entry name" value="RT_dom"/>
</dbReference>
<dbReference type="Pfam" id="PF00078">
    <property type="entry name" value="RVT_1"/>
    <property type="match status" value="1"/>
</dbReference>
<dbReference type="Pfam" id="PF13966">
    <property type="entry name" value="zf-RVT"/>
    <property type="match status" value="1"/>
</dbReference>
<protein>
    <recommendedName>
        <fullName evidence="5">Reverse transcriptase zinc-binding domain-containing protein</fullName>
    </recommendedName>
</protein>
<gene>
    <name evidence="4" type="primary">LOC130461748</name>
</gene>
<reference evidence="4" key="2">
    <citation type="submission" date="2025-08" db="UniProtKB">
        <authorList>
            <consortium name="RefSeq"/>
        </authorList>
    </citation>
    <scope>IDENTIFICATION</scope>
    <source>
        <tissue evidence="4">Leaf</tissue>
    </source>
</reference>
<keyword evidence="3" id="KW-1185">Reference proteome</keyword>
<feature type="domain" description="Reverse transcriptase zinc-binding" evidence="2">
    <location>
        <begin position="395"/>
        <end position="449"/>
    </location>
</feature>
<accession>A0ABM3QRD1</accession>
<evidence type="ECO:0000259" key="1">
    <source>
        <dbReference type="Pfam" id="PF00078"/>
    </source>
</evidence>
<dbReference type="RefSeq" id="XP_056685914.1">
    <property type="nucleotide sequence ID" value="XM_056829936.1"/>
</dbReference>
<evidence type="ECO:0000259" key="2">
    <source>
        <dbReference type="Pfam" id="PF13966"/>
    </source>
</evidence>
<reference evidence="3" key="1">
    <citation type="journal article" date="2021" name="Nat. Commun.">
        <title>Genomic analyses provide insights into spinach domestication and the genetic basis of agronomic traits.</title>
        <authorList>
            <person name="Cai X."/>
            <person name="Sun X."/>
            <person name="Xu C."/>
            <person name="Sun H."/>
            <person name="Wang X."/>
            <person name="Ge C."/>
            <person name="Zhang Z."/>
            <person name="Wang Q."/>
            <person name="Fei Z."/>
            <person name="Jiao C."/>
            <person name="Wang Q."/>
        </authorList>
    </citation>
    <scope>NUCLEOTIDE SEQUENCE [LARGE SCALE GENOMIC DNA]</scope>
    <source>
        <strain evidence="3">cv. Varoflay</strain>
    </source>
</reference>
<evidence type="ECO:0008006" key="5">
    <source>
        <dbReference type="Google" id="ProtNLM"/>
    </source>
</evidence>
<dbReference type="PANTHER" id="PTHR33116">
    <property type="entry name" value="REVERSE TRANSCRIPTASE ZINC-BINDING DOMAIN-CONTAINING PROTEIN-RELATED-RELATED"/>
    <property type="match status" value="1"/>
</dbReference>
<organism evidence="3 4">
    <name type="scientific">Spinacia oleracea</name>
    <name type="common">Spinach</name>
    <dbReference type="NCBI Taxonomy" id="3562"/>
    <lineage>
        <taxon>Eukaryota</taxon>
        <taxon>Viridiplantae</taxon>
        <taxon>Streptophyta</taxon>
        <taxon>Embryophyta</taxon>
        <taxon>Tracheophyta</taxon>
        <taxon>Spermatophyta</taxon>
        <taxon>Magnoliopsida</taxon>
        <taxon>eudicotyledons</taxon>
        <taxon>Gunneridae</taxon>
        <taxon>Pentapetalae</taxon>
        <taxon>Caryophyllales</taxon>
        <taxon>Chenopodiaceae</taxon>
        <taxon>Chenopodioideae</taxon>
        <taxon>Anserineae</taxon>
        <taxon>Spinacia</taxon>
    </lineage>
</organism>
<sequence>MWTTADSFIPLVTENWNKNVHGCPMFRVIQRLKWLKTDLKELNKQGYSEMEVTQHQKHQQLLEVQGRLHASPGDPLLATEKKKVVAAYKTAYANYISFLQQSAKMHWLQKGDENSRAFHQSVKQRRKQNKIYSFQSDNGYFTPDDINKVLEDIPSNKAPGLDGYNNHFFKIAWPVIHEDLCAAIMDFFNTGKILKEVNVTSITLVPKVSVPTFADDLLMFCKGDPKVIQLMLEGFDTFSKSTGLTVNPSKSTIYYCGLNDATKATISSLSGFPTGSLPFRYLGVPISPWKLKGSECDIMIDKMVARIKVWSSRNLSFAGRVQLFGNYEDSRPGPVAWDKLCQSKKCGGIGFRNIVLWDQAAICKQGWSIAQKKDNLWDKCSGKLLSSEWLTKSRYSIKEMYSNLCDANPKVHWHKQLWNRLSVPKHRFILWLFVLDRLKIKARLFTVGVCLV</sequence>
<evidence type="ECO:0000313" key="4">
    <source>
        <dbReference type="RefSeq" id="XP_056685914.1"/>
    </source>
</evidence>